<dbReference type="EnsemblMetazoa" id="XM_038019007.1">
    <property type="protein sequence ID" value="XP_037874935.1"/>
    <property type="gene ID" value="LOC101739890"/>
</dbReference>
<organism evidence="3 4">
    <name type="scientific">Bombyx mori</name>
    <name type="common">Silk moth</name>
    <dbReference type="NCBI Taxonomy" id="7091"/>
    <lineage>
        <taxon>Eukaryota</taxon>
        <taxon>Metazoa</taxon>
        <taxon>Ecdysozoa</taxon>
        <taxon>Arthropoda</taxon>
        <taxon>Hexapoda</taxon>
        <taxon>Insecta</taxon>
        <taxon>Pterygota</taxon>
        <taxon>Neoptera</taxon>
        <taxon>Endopterygota</taxon>
        <taxon>Lepidoptera</taxon>
        <taxon>Glossata</taxon>
        <taxon>Ditrysia</taxon>
        <taxon>Bombycoidea</taxon>
        <taxon>Bombycidae</taxon>
        <taxon>Bombycinae</taxon>
        <taxon>Bombyx</taxon>
    </lineage>
</organism>
<accession>A0A8R2M5A2</accession>
<name>A0A8R2M5A2_BOMMO</name>
<reference evidence="3" key="2">
    <citation type="submission" date="2022-06" db="UniProtKB">
        <authorList>
            <consortium name="EnsemblMetazoa"/>
        </authorList>
    </citation>
    <scope>IDENTIFICATION</scope>
    <source>
        <strain evidence="3">p50T (Dazao)</strain>
    </source>
</reference>
<evidence type="ECO:0008006" key="5">
    <source>
        <dbReference type="Google" id="ProtNLM"/>
    </source>
</evidence>
<reference evidence="4" key="1">
    <citation type="journal article" date="2008" name="Insect Biochem. Mol. Biol.">
        <title>The genome of a lepidopteran model insect, the silkworm Bombyx mori.</title>
        <authorList>
            <consortium name="International Silkworm Genome Consortium"/>
        </authorList>
    </citation>
    <scope>NUCLEOTIDE SEQUENCE [LARGE SCALE GENOMIC DNA]</scope>
    <source>
        <strain evidence="4">p50T</strain>
    </source>
</reference>
<proteinExistence type="predicted"/>
<evidence type="ECO:0000256" key="2">
    <source>
        <dbReference type="SAM" id="MobiDB-lite"/>
    </source>
</evidence>
<keyword evidence="4" id="KW-1185">Reference proteome</keyword>
<dbReference type="Proteomes" id="UP000005204">
    <property type="component" value="Unassembled WGS sequence"/>
</dbReference>
<keyword evidence="1" id="KW-0175">Coiled coil</keyword>
<dbReference type="AlphaFoldDB" id="A0A8R2M5A2"/>
<evidence type="ECO:0000313" key="4">
    <source>
        <dbReference type="Proteomes" id="UP000005204"/>
    </source>
</evidence>
<evidence type="ECO:0000256" key="1">
    <source>
        <dbReference type="ARBA" id="ARBA00023054"/>
    </source>
</evidence>
<feature type="region of interest" description="Disordered" evidence="2">
    <location>
        <begin position="139"/>
        <end position="162"/>
    </location>
</feature>
<dbReference type="InterPro" id="IPR009533">
    <property type="entry name" value="FAM107"/>
</dbReference>
<dbReference type="PANTHER" id="PTHR16768:SF5">
    <property type="entry name" value="FI14214P"/>
    <property type="match status" value="1"/>
</dbReference>
<sequence>MCDTRARRLAPTIQEKLSIFENVLSVDALSGGGGVDLVSTLVSEANLGAVDMVQEGESGAGSESLIAPRRLPNPCLESPQRMDLHRELLFNQRIGKNVLNQKSELEKALSKHKEKQILNQMREQQHKDAPELERALTERARRLEQAEQTTEEVEPGTNPTLQEIRARLRHAAPPAHTPAASAH</sequence>
<dbReference type="PANTHER" id="PTHR16768">
    <property type="entry name" value="DOWN REGULATED IN RENAL CARCINOMA 1/TU3A"/>
    <property type="match status" value="1"/>
</dbReference>
<evidence type="ECO:0000313" key="3">
    <source>
        <dbReference type="EnsemblMetazoa" id="XP_037874935.1"/>
    </source>
</evidence>
<protein>
    <recommendedName>
        <fullName evidence="5">Protein FAM107B</fullName>
    </recommendedName>
</protein>
<dbReference type="Pfam" id="PF06625">
    <property type="entry name" value="DUF1151"/>
    <property type="match status" value="1"/>
</dbReference>